<evidence type="ECO:0000256" key="12">
    <source>
        <dbReference type="PROSITE-ProRule" id="PRU01379"/>
    </source>
</evidence>
<evidence type="ECO:0000256" key="6">
    <source>
        <dbReference type="ARBA" id="ARBA00022729"/>
    </source>
</evidence>
<dbReference type="GO" id="GO:0005615">
    <property type="term" value="C:extracellular space"/>
    <property type="evidence" value="ECO:0007669"/>
    <property type="project" value="TreeGrafter"/>
</dbReference>
<dbReference type="Proteomes" id="UP000027466">
    <property type="component" value="Unassembled WGS sequence"/>
</dbReference>
<name>A0A069PAK6_9BURK</name>
<comment type="caution">
    <text evidence="14">The sequence shown here is derived from an EMBL/GenBank/DDBJ whole genome shotgun (WGS) entry which is preliminary data.</text>
</comment>
<dbReference type="InterPro" id="IPR000834">
    <property type="entry name" value="Peptidase_M14"/>
</dbReference>
<keyword evidence="8" id="KW-0862">Zinc</keyword>
<keyword evidence="3" id="KW-0121">Carboxypeptidase</keyword>
<dbReference type="SMART" id="SM00631">
    <property type="entry name" value="Zn_pept"/>
    <property type="match status" value="1"/>
</dbReference>
<evidence type="ECO:0000256" key="2">
    <source>
        <dbReference type="ARBA" id="ARBA00005988"/>
    </source>
</evidence>
<evidence type="ECO:0000259" key="13">
    <source>
        <dbReference type="PROSITE" id="PS52035"/>
    </source>
</evidence>
<evidence type="ECO:0000313" key="15">
    <source>
        <dbReference type="Proteomes" id="UP000027466"/>
    </source>
</evidence>
<dbReference type="PRINTS" id="PR00765">
    <property type="entry name" value="CRBOXYPTASEA"/>
</dbReference>
<comment type="catalytic activity">
    <reaction evidence="10">
        <text>Releases a C-terminal residue, which may be hydrophobic or positively charged.</text>
        <dbReference type="EC" id="3.4.17.18"/>
    </reaction>
</comment>
<dbReference type="CDD" id="cd06228">
    <property type="entry name" value="M14-like"/>
    <property type="match status" value="1"/>
</dbReference>
<gene>
    <name evidence="14" type="ORF">BG61_09345</name>
</gene>
<keyword evidence="9" id="KW-0482">Metalloprotease</keyword>
<dbReference type="RefSeq" id="WP_035937305.1">
    <property type="nucleotide sequence ID" value="NZ_CADFFX010000058.1"/>
</dbReference>
<feature type="active site" description="Proton donor/acceptor" evidence="12">
    <location>
        <position position="421"/>
    </location>
</feature>
<keyword evidence="15" id="KW-1185">Reference proteome</keyword>
<dbReference type="PROSITE" id="PS52035">
    <property type="entry name" value="PEPTIDASE_M14"/>
    <property type="match status" value="1"/>
</dbReference>
<comment type="cofactor">
    <cofactor evidence="1">
        <name>Zn(2+)</name>
        <dbReference type="ChEBI" id="CHEBI:29105"/>
    </cofactor>
</comment>
<dbReference type="Pfam" id="PF00246">
    <property type="entry name" value="Peptidase_M14"/>
    <property type="match status" value="1"/>
</dbReference>
<proteinExistence type="inferred from homology"/>
<evidence type="ECO:0000256" key="9">
    <source>
        <dbReference type="ARBA" id="ARBA00023049"/>
    </source>
</evidence>
<dbReference type="EC" id="3.4.17.18" evidence="11"/>
<evidence type="ECO:0000256" key="3">
    <source>
        <dbReference type="ARBA" id="ARBA00022645"/>
    </source>
</evidence>
<dbReference type="GO" id="GO:0004181">
    <property type="term" value="F:metallocarboxypeptidase activity"/>
    <property type="evidence" value="ECO:0007669"/>
    <property type="project" value="InterPro"/>
</dbReference>
<evidence type="ECO:0000256" key="1">
    <source>
        <dbReference type="ARBA" id="ARBA00001947"/>
    </source>
</evidence>
<comment type="similarity">
    <text evidence="2 12">Belongs to the peptidase M14 family.</text>
</comment>
<accession>A0A069PAK6</accession>
<evidence type="ECO:0000256" key="11">
    <source>
        <dbReference type="ARBA" id="ARBA00066554"/>
    </source>
</evidence>
<dbReference type="PANTHER" id="PTHR11705:SF143">
    <property type="entry name" value="SLL0236 PROTEIN"/>
    <property type="match status" value="1"/>
</dbReference>
<sequence length="457" mass="50893">MPRYHARITGPDYDAMADLVRKYKVMVARHSVEQVANGYCVDGHASGAQIRALESAGYTVERLEDTDKASKARQKETRKVTELAVSAEALSVATSNAYLNVAEVEAALAAIAAAPNKAFTKLIKLPKKTWEKRVCNSLRIGKGTGQDRAGIFLLGGVHAREWGSPDILIHFMQLLTDAYRTNTGITIGPKKFSAAQIKAIVETKDIYVFPQANPDGRNYSMVTEPMWRKNRRPAPSGHSESQCVGVDLNRNYDFLWDFPAYFHPDCPIANSVDPCDHDVYIGPKAASEPETKNVIWMFDSFPNIHYFVDIHSYSEVILYNWGDDVNQATKPAMNFRNASFDGKRGIANDTVYREYFAAADRKIAVGLANKMRDAIKAVRGRTYRTEQAMSLYPTAGTSDDYAFSRHLVDSTKTKVYSYTIEWGSPSNPTPFHPPYPEMKKIIDEVTAGLLAFCVAAT</sequence>
<dbReference type="STRING" id="60547.GCA_000751215_05206"/>
<dbReference type="AlphaFoldDB" id="A0A069PAK6"/>
<evidence type="ECO:0000256" key="10">
    <source>
        <dbReference type="ARBA" id="ARBA00050859"/>
    </source>
</evidence>
<protein>
    <recommendedName>
        <fullName evidence="11">carboxypeptidase T</fullName>
        <ecNumber evidence="11">3.4.17.18</ecNumber>
    </recommendedName>
</protein>
<keyword evidence="7" id="KW-0378">Hydrolase</keyword>
<dbReference type="Gene3D" id="3.40.630.10">
    <property type="entry name" value="Zn peptidases"/>
    <property type="match status" value="1"/>
</dbReference>
<keyword evidence="6" id="KW-0732">Signal</keyword>
<feature type="domain" description="Peptidase M14" evidence="13">
    <location>
        <begin position="97"/>
        <end position="456"/>
    </location>
</feature>
<evidence type="ECO:0000313" key="14">
    <source>
        <dbReference type="EMBL" id="KDR37683.1"/>
    </source>
</evidence>
<keyword evidence="4" id="KW-0645">Protease</keyword>
<evidence type="ECO:0000256" key="7">
    <source>
        <dbReference type="ARBA" id="ARBA00022801"/>
    </source>
</evidence>
<dbReference type="SUPFAM" id="SSF53187">
    <property type="entry name" value="Zn-dependent exopeptidases"/>
    <property type="match status" value="1"/>
</dbReference>
<dbReference type="EMBL" id="JFHC01000162">
    <property type="protein sequence ID" value="KDR37683.1"/>
    <property type="molecule type" value="Genomic_DNA"/>
</dbReference>
<evidence type="ECO:0000256" key="4">
    <source>
        <dbReference type="ARBA" id="ARBA00022670"/>
    </source>
</evidence>
<dbReference type="GO" id="GO:0006508">
    <property type="term" value="P:proteolysis"/>
    <property type="evidence" value="ECO:0007669"/>
    <property type="project" value="UniProtKB-KW"/>
</dbReference>
<dbReference type="GO" id="GO:0008270">
    <property type="term" value="F:zinc ion binding"/>
    <property type="evidence" value="ECO:0007669"/>
    <property type="project" value="InterPro"/>
</dbReference>
<organism evidence="14 15">
    <name type="scientific">Caballeronia glathei</name>
    <dbReference type="NCBI Taxonomy" id="60547"/>
    <lineage>
        <taxon>Bacteria</taxon>
        <taxon>Pseudomonadati</taxon>
        <taxon>Pseudomonadota</taxon>
        <taxon>Betaproteobacteria</taxon>
        <taxon>Burkholderiales</taxon>
        <taxon>Burkholderiaceae</taxon>
        <taxon>Caballeronia</taxon>
    </lineage>
</organism>
<keyword evidence="5" id="KW-0479">Metal-binding</keyword>
<dbReference type="PANTHER" id="PTHR11705">
    <property type="entry name" value="PROTEASE FAMILY M14 CARBOXYPEPTIDASE A,B"/>
    <property type="match status" value="1"/>
</dbReference>
<evidence type="ECO:0000256" key="5">
    <source>
        <dbReference type="ARBA" id="ARBA00022723"/>
    </source>
</evidence>
<reference evidence="14 15" key="1">
    <citation type="submission" date="2014-03" db="EMBL/GenBank/DDBJ databases">
        <title>Draft Genome Sequences of Four Burkholderia Strains.</title>
        <authorList>
            <person name="Liu X.Y."/>
            <person name="Li C.X."/>
            <person name="Xu J.H."/>
        </authorList>
    </citation>
    <scope>NUCLEOTIDE SEQUENCE [LARGE SCALE GENOMIC DNA]</scope>
    <source>
        <strain evidence="14 15">DSM 50014</strain>
    </source>
</reference>
<dbReference type="FunFam" id="3.40.630.10:FF:000084">
    <property type="entry name" value="Carboxypeptidase B2"/>
    <property type="match status" value="1"/>
</dbReference>
<evidence type="ECO:0000256" key="8">
    <source>
        <dbReference type="ARBA" id="ARBA00022833"/>
    </source>
</evidence>